<dbReference type="GO" id="GO:0005886">
    <property type="term" value="C:plasma membrane"/>
    <property type="evidence" value="ECO:0007669"/>
    <property type="project" value="UniProtKB-SubCell"/>
</dbReference>
<keyword evidence="3 8" id="KW-0813">Transport</keyword>
<comment type="subcellular location">
    <subcellularLocation>
        <location evidence="1 8">Cell membrane</location>
        <topology evidence="1 8">Multi-pass membrane protein</topology>
    </subcellularLocation>
</comment>
<evidence type="ECO:0000256" key="7">
    <source>
        <dbReference type="ARBA" id="ARBA00023136"/>
    </source>
</evidence>
<dbReference type="eggNOG" id="COG1268">
    <property type="taxonomic scope" value="Bacteria"/>
</dbReference>
<feature type="transmembrane region" description="Helical" evidence="9">
    <location>
        <begin position="31"/>
        <end position="47"/>
    </location>
</feature>
<evidence type="ECO:0000313" key="10">
    <source>
        <dbReference type="EMBL" id="GAK30898.1"/>
    </source>
</evidence>
<keyword evidence="5 9" id="KW-0812">Transmembrane</keyword>
<keyword evidence="6 9" id="KW-1133">Transmembrane helix</keyword>
<feature type="transmembrane region" description="Helical" evidence="9">
    <location>
        <begin position="141"/>
        <end position="165"/>
    </location>
</feature>
<dbReference type="AlphaFoldDB" id="A0A069CUK2"/>
<feature type="transmembrane region" description="Helical" evidence="9">
    <location>
        <begin position="54"/>
        <end position="71"/>
    </location>
</feature>
<gene>
    <name evidence="10" type="ORF">WOSG25_060160</name>
</gene>
<name>A0A069CUK2_WEIOS</name>
<feature type="transmembrane region" description="Helical" evidence="9">
    <location>
        <begin position="83"/>
        <end position="101"/>
    </location>
</feature>
<evidence type="ECO:0000256" key="6">
    <source>
        <dbReference type="ARBA" id="ARBA00022989"/>
    </source>
</evidence>
<dbReference type="OrthoDB" id="9803495at2"/>
<keyword evidence="4 8" id="KW-1003">Cell membrane</keyword>
<evidence type="ECO:0000256" key="8">
    <source>
        <dbReference type="PIRNR" id="PIRNR016661"/>
    </source>
</evidence>
<evidence type="ECO:0000313" key="11">
    <source>
        <dbReference type="Proteomes" id="UP000030643"/>
    </source>
</evidence>
<keyword evidence="11" id="KW-1185">Reference proteome</keyword>
<evidence type="ECO:0000256" key="2">
    <source>
        <dbReference type="ARBA" id="ARBA00010692"/>
    </source>
</evidence>
<keyword evidence="7 8" id="KW-0472">Membrane</keyword>
<evidence type="ECO:0000256" key="3">
    <source>
        <dbReference type="ARBA" id="ARBA00022448"/>
    </source>
</evidence>
<evidence type="ECO:0000256" key="5">
    <source>
        <dbReference type="ARBA" id="ARBA00022692"/>
    </source>
</evidence>
<comment type="similarity">
    <text evidence="2 8">Belongs to the BioY family.</text>
</comment>
<evidence type="ECO:0000256" key="1">
    <source>
        <dbReference type="ARBA" id="ARBA00004651"/>
    </source>
</evidence>
<dbReference type="PANTHER" id="PTHR34295:SF4">
    <property type="entry name" value="BIOTIN TRANSPORTER BIOY-RELATED"/>
    <property type="match status" value="1"/>
</dbReference>
<accession>A0A069CUK2</accession>
<dbReference type="Proteomes" id="UP000030643">
    <property type="component" value="Unassembled WGS sequence"/>
</dbReference>
<dbReference type="InterPro" id="IPR003784">
    <property type="entry name" value="BioY"/>
</dbReference>
<protein>
    <recommendedName>
        <fullName evidence="8">Biotin transporter</fullName>
    </recommendedName>
</protein>
<organism evidence="10 11">
    <name type="scientific">Weissella oryzae (strain DSM 25784 / JCM 18191 / LMG 30913 / SG25)</name>
    <dbReference type="NCBI Taxonomy" id="1329250"/>
    <lineage>
        <taxon>Bacteria</taxon>
        <taxon>Bacillati</taxon>
        <taxon>Bacillota</taxon>
        <taxon>Bacilli</taxon>
        <taxon>Lactobacillales</taxon>
        <taxon>Lactobacillaceae</taxon>
        <taxon>Weissella</taxon>
    </lineage>
</organism>
<evidence type="ECO:0000256" key="4">
    <source>
        <dbReference type="ARBA" id="ARBA00022475"/>
    </source>
</evidence>
<dbReference type="Gene3D" id="1.10.1760.20">
    <property type="match status" value="1"/>
</dbReference>
<sequence length="177" mass="18544">MRAKSLALAAVFAAIIAVLSPISIPLGPIPLTLQTLIIPLIASITLPRISLSAVLVYLVLGLLGLPVFAGWQGGLTPFLGPTGGYLVGMLIFPLVISFGMLKNQSIIWLTLLNFIAAGLQLFVGALWLAHVANMTLSAGLLAGFVAFLIPALIKVALVSLLVILIKHRLALPLGLKI</sequence>
<dbReference type="PIRSF" id="PIRSF016661">
    <property type="entry name" value="BioY"/>
    <property type="match status" value="1"/>
</dbReference>
<reference evidence="11" key="1">
    <citation type="journal article" date="2014" name="Genome Announc.">
        <title>Draft genome sequence of Weissella oryzae SG25T, isolated from fermented rice grains.</title>
        <authorList>
            <person name="Tanizawa Y."/>
            <person name="Fujisawa T."/>
            <person name="Mochizuki T."/>
            <person name="Kaminuma E."/>
            <person name="Suzuki Y."/>
            <person name="Nakamura Y."/>
            <person name="Tohno M."/>
        </authorList>
    </citation>
    <scope>NUCLEOTIDE SEQUENCE [LARGE SCALE GENOMIC DNA]</scope>
    <source>
        <strain evidence="11">DSM 25784 / JCM 18191 / LMG 30913 / SG25</strain>
    </source>
</reference>
<dbReference type="EMBL" id="DF820489">
    <property type="protein sequence ID" value="GAK30898.1"/>
    <property type="molecule type" value="Genomic_DNA"/>
</dbReference>
<dbReference type="GO" id="GO:0015225">
    <property type="term" value="F:biotin transmembrane transporter activity"/>
    <property type="evidence" value="ECO:0007669"/>
    <property type="project" value="UniProtKB-UniRule"/>
</dbReference>
<proteinExistence type="inferred from homology"/>
<feature type="transmembrane region" description="Helical" evidence="9">
    <location>
        <begin position="108"/>
        <end position="129"/>
    </location>
</feature>
<evidence type="ECO:0000256" key="9">
    <source>
        <dbReference type="SAM" id="Phobius"/>
    </source>
</evidence>
<dbReference type="RefSeq" id="WP_027698959.1">
    <property type="nucleotide sequence ID" value="NZ_DF820489.1"/>
</dbReference>
<dbReference type="STRING" id="1329250.WOSG25_060160"/>
<dbReference type="Pfam" id="PF02632">
    <property type="entry name" value="BioY"/>
    <property type="match status" value="1"/>
</dbReference>
<dbReference type="PANTHER" id="PTHR34295">
    <property type="entry name" value="BIOTIN TRANSPORTER BIOY"/>
    <property type="match status" value="1"/>
</dbReference>